<gene>
    <name evidence="2" type="ORF">NKR23_g1540</name>
</gene>
<dbReference type="AlphaFoldDB" id="A0AA38VVU0"/>
<feature type="transmembrane region" description="Helical" evidence="1">
    <location>
        <begin position="16"/>
        <end position="34"/>
    </location>
</feature>
<proteinExistence type="predicted"/>
<keyword evidence="1" id="KW-0812">Transmembrane</keyword>
<name>A0AA38VVU0_9PEZI</name>
<keyword evidence="1" id="KW-0472">Membrane</keyword>
<evidence type="ECO:0000313" key="3">
    <source>
        <dbReference type="Proteomes" id="UP001174694"/>
    </source>
</evidence>
<keyword evidence="1" id="KW-1133">Transmembrane helix</keyword>
<comment type="caution">
    <text evidence="2">The sequence shown here is derived from an EMBL/GenBank/DDBJ whole genome shotgun (WGS) entry which is preliminary data.</text>
</comment>
<reference evidence="2" key="1">
    <citation type="submission" date="2022-07" db="EMBL/GenBank/DDBJ databases">
        <title>Fungi with potential for degradation of polypropylene.</title>
        <authorList>
            <person name="Gostincar C."/>
        </authorList>
    </citation>
    <scope>NUCLEOTIDE SEQUENCE</scope>
    <source>
        <strain evidence="2">EXF-13308</strain>
    </source>
</reference>
<dbReference type="EMBL" id="JANBVO010000003">
    <property type="protein sequence ID" value="KAJ9155664.1"/>
    <property type="molecule type" value="Genomic_DNA"/>
</dbReference>
<evidence type="ECO:0000256" key="1">
    <source>
        <dbReference type="SAM" id="Phobius"/>
    </source>
</evidence>
<accession>A0AA38VVU0</accession>
<sequence>MAARATSGGSPTVRRLVYTGAFAAVTIMGTWYGAGLKTQQEAKTERKKIVEASAEQKIALLEQRRAQLVTQKIPLDKKLASLRERMGKRKEADGEDQGK</sequence>
<keyword evidence="3" id="KW-1185">Reference proteome</keyword>
<evidence type="ECO:0000313" key="2">
    <source>
        <dbReference type="EMBL" id="KAJ9155664.1"/>
    </source>
</evidence>
<organism evidence="2 3">
    <name type="scientific">Pleurostoma richardsiae</name>
    <dbReference type="NCBI Taxonomy" id="41990"/>
    <lineage>
        <taxon>Eukaryota</taxon>
        <taxon>Fungi</taxon>
        <taxon>Dikarya</taxon>
        <taxon>Ascomycota</taxon>
        <taxon>Pezizomycotina</taxon>
        <taxon>Sordariomycetes</taxon>
        <taxon>Sordariomycetidae</taxon>
        <taxon>Calosphaeriales</taxon>
        <taxon>Pleurostomataceae</taxon>
        <taxon>Pleurostoma</taxon>
    </lineage>
</organism>
<protein>
    <submittedName>
        <fullName evidence="2">Uncharacterized protein</fullName>
    </submittedName>
</protein>
<dbReference type="Proteomes" id="UP001174694">
    <property type="component" value="Unassembled WGS sequence"/>
</dbReference>